<sequence>MYVIAGVTGRVGSAVAEALLSEGADVRVLVRSEAAGAGWRARGADGHVVDLADRGGLADALRGAAGFFTLLPFDLTTDNVAAHARKLTDSISGAVHDARVPHVVMLSSIGADLSEGTGPITGLYHLEQALAVTGTTVTAMRAGHFQEKIIDVIDTARSTGVYPVFGRSADVAMPMIATADLGEIAARALLDPPSESETVDAIGPNYTEREAAGLLGRALGTTLEVVTLPQSAWVPALTEAGFPGHIADSLAELYHADDIGLLVPRGDRQVLGATALDVTIDRLLAPSAA</sequence>
<comment type="caution">
    <text evidence="2">The sequence shown here is derived from an EMBL/GenBank/DDBJ whole genome shotgun (WGS) entry which is preliminary data.</text>
</comment>
<dbReference type="AlphaFoldDB" id="A0A543AVV3"/>
<dbReference type="Gene3D" id="3.90.25.10">
    <property type="entry name" value="UDP-galactose 4-epimerase, domain 1"/>
    <property type="match status" value="1"/>
</dbReference>
<dbReference type="OrthoDB" id="116343at2"/>
<protein>
    <submittedName>
        <fullName evidence="2">Uncharacterized protein YbjT (DUF2867 family)</fullName>
    </submittedName>
</protein>
<keyword evidence="3" id="KW-1185">Reference proteome</keyword>
<organism evidence="2 3">
    <name type="scientific">Stackebrandtia endophytica</name>
    <dbReference type="NCBI Taxonomy" id="1496996"/>
    <lineage>
        <taxon>Bacteria</taxon>
        <taxon>Bacillati</taxon>
        <taxon>Actinomycetota</taxon>
        <taxon>Actinomycetes</taxon>
        <taxon>Glycomycetales</taxon>
        <taxon>Glycomycetaceae</taxon>
        <taxon>Stackebrandtia</taxon>
    </lineage>
</organism>
<dbReference type="InParanoid" id="A0A543AVV3"/>
<feature type="domain" description="NmrA-like" evidence="1">
    <location>
        <begin position="4"/>
        <end position="255"/>
    </location>
</feature>
<dbReference type="SUPFAM" id="SSF51735">
    <property type="entry name" value="NAD(P)-binding Rossmann-fold domains"/>
    <property type="match status" value="1"/>
</dbReference>
<dbReference type="RefSeq" id="WP_142038414.1">
    <property type="nucleotide sequence ID" value="NZ_JBHTGS010000001.1"/>
</dbReference>
<dbReference type="InterPro" id="IPR051604">
    <property type="entry name" value="Ergot_Alk_Oxidoreductase"/>
</dbReference>
<evidence type="ECO:0000313" key="3">
    <source>
        <dbReference type="Proteomes" id="UP000317043"/>
    </source>
</evidence>
<dbReference type="InterPro" id="IPR008030">
    <property type="entry name" value="NmrA-like"/>
</dbReference>
<evidence type="ECO:0000259" key="1">
    <source>
        <dbReference type="Pfam" id="PF05368"/>
    </source>
</evidence>
<dbReference type="PANTHER" id="PTHR43162">
    <property type="match status" value="1"/>
</dbReference>
<proteinExistence type="predicted"/>
<reference evidence="2 3" key="1">
    <citation type="submission" date="2019-06" db="EMBL/GenBank/DDBJ databases">
        <title>Sequencing the genomes of 1000 actinobacteria strains.</title>
        <authorList>
            <person name="Klenk H.-P."/>
        </authorList>
    </citation>
    <scope>NUCLEOTIDE SEQUENCE [LARGE SCALE GENOMIC DNA]</scope>
    <source>
        <strain evidence="2 3">DSM 45928</strain>
    </source>
</reference>
<dbReference type="Proteomes" id="UP000317043">
    <property type="component" value="Unassembled WGS sequence"/>
</dbReference>
<dbReference type="EMBL" id="VFOW01000001">
    <property type="protein sequence ID" value="TQL76671.1"/>
    <property type="molecule type" value="Genomic_DNA"/>
</dbReference>
<dbReference type="PANTHER" id="PTHR43162:SF1">
    <property type="entry name" value="PRESTALK A DIFFERENTIATION PROTEIN A"/>
    <property type="match status" value="1"/>
</dbReference>
<dbReference type="Gene3D" id="3.40.50.720">
    <property type="entry name" value="NAD(P)-binding Rossmann-like Domain"/>
    <property type="match status" value="1"/>
</dbReference>
<dbReference type="Pfam" id="PF05368">
    <property type="entry name" value="NmrA"/>
    <property type="match status" value="1"/>
</dbReference>
<gene>
    <name evidence="2" type="ORF">FB566_2206</name>
</gene>
<name>A0A543AVV3_9ACTN</name>
<evidence type="ECO:0000313" key="2">
    <source>
        <dbReference type="EMBL" id="TQL76671.1"/>
    </source>
</evidence>
<accession>A0A543AVV3</accession>
<dbReference type="InterPro" id="IPR036291">
    <property type="entry name" value="NAD(P)-bd_dom_sf"/>
</dbReference>